<dbReference type="GeneID" id="116290255"/>
<dbReference type="PANTHER" id="PTHR21356">
    <property type="entry name" value="ARMADILLO REPEAT CONTAINING 2"/>
    <property type="match status" value="1"/>
</dbReference>
<feature type="compositionally biased region" description="Low complexity" evidence="1">
    <location>
        <begin position="632"/>
        <end position="643"/>
    </location>
</feature>
<evidence type="ECO:0000256" key="1">
    <source>
        <dbReference type="SAM" id="MobiDB-lite"/>
    </source>
</evidence>
<dbReference type="PANTHER" id="PTHR21356:SF1">
    <property type="entry name" value="ARMADILLO REPEAT-CONTAINING PROTEIN 2"/>
    <property type="match status" value="1"/>
</dbReference>
<dbReference type="InterPro" id="IPR038905">
    <property type="entry name" value="ARMC2"/>
</dbReference>
<feature type="compositionally biased region" description="Polar residues" evidence="1">
    <location>
        <begin position="73"/>
        <end position="86"/>
    </location>
</feature>
<protein>
    <submittedName>
        <fullName evidence="3">Armadillo repeat-containing protein 2-like</fullName>
    </submittedName>
</protein>
<proteinExistence type="predicted"/>
<accession>A0A6P8HBV7</accession>
<dbReference type="RefSeq" id="XP_031553121.1">
    <property type="nucleotide sequence ID" value="XM_031697261.1"/>
</dbReference>
<evidence type="ECO:0000313" key="3">
    <source>
        <dbReference type="RefSeq" id="XP_031553121.1"/>
    </source>
</evidence>
<dbReference type="FunCoup" id="A0A6P8HBV7">
    <property type="interactions" value="114"/>
</dbReference>
<feature type="region of interest" description="Disordered" evidence="1">
    <location>
        <begin position="620"/>
        <end position="643"/>
    </location>
</feature>
<reference evidence="3" key="1">
    <citation type="submission" date="2025-08" db="UniProtKB">
        <authorList>
            <consortium name="RefSeq"/>
        </authorList>
    </citation>
    <scope>IDENTIFICATION</scope>
    <source>
        <tissue evidence="3">Tentacle</tissue>
    </source>
</reference>
<dbReference type="Proteomes" id="UP000515163">
    <property type="component" value="Unplaced"/>
</dbReference>
<dbReference type="Gene3D" id="1.25.10.10">
    <property type="entry name" value="Leucine-rich Repeat Variant"/>
    <property type="match status" value="2"/>
</dbReference>
<feature type="region of interest" description="Disordered" evidence="1">
    <location>
        <begin position="248"/>
        <end position="293"/>
    </location>
</feature>
<dbReference type="KEGG" id="aten:116290255"/>
<dbReference type="GO" id="GO:0044782">
    <property type="term" value="P:cilium organization"/>
    <property type="evidence" value="ECO:0007669"/>
    <property type="project" value="TreeGrafter"/>
</dbReference>
<keyword evidence="2" id="KW-1185">Reference proteome</keyword>
<dbReference type="AlphaFoldDB" id="A0A6P8HBV7"/>
<feature type="compositionally biased region" description="Polar residues" evidence="1">
    <location>
        <begin position="127"/>
        <end position="158"/>
    </location>
</feature>
<dbReference type="InterPro" id="IPR000225">
    <property type="entry name" value="Armadillo"/>
</dbReference>
<dbReference type="OrthoDB" id="247006at2759"/>
<evidence type="ECO:0000313" key="2">
    <source>
        <dbReference type="Proteomes" id="UP000515163"/>
    </source>
</evidence>
<sequence length="916" mass="101834">MEASGRQPRKNKRVADRPFYEKTGTTSADIVAEARSAVRSLQTRRPCTPTDSKRTLFGNSATRPVEGRPPSVLSGNFQYEESSSRPPSGRARLTPLENAPEIPEEVFIPGPPSTPPSSKVRRPIRTSLPSNGDTNTSQPLTGQVPTIASGTPSISPKTNAKIKSAVAGSDGPIVFCPSPPKKVLSSNTPPSSASIARRNSAGPTPTPTPPSAIKADLLVTRRVRSGPKERSSPLSPEECAAENQELNKKLNYNGNGTRSEESSPKKDVNHTERASSGDKRKRKPGSESDKTKDELALYYEEQVKPLLVQMEDKFSANNTGELCRDCLKLWNLLERKGMMGKASGSSSARRRGEILKTLFKFLDVTDPRLMLRLGKLILSMKVSGNNITNICMVIYKLAKTEKNDQMFLEEDMLRYLVDALKGYDTLTYREALVYTTGALKHLSNNNPATQQELMSLGTIEALANLLNTICNDIPQYGKPEWHISNLLVQITGVLRYIADVNGARELFLSLNIIKYLGDLLHHFSTDEDLVYNTSRILSKLTLYNDCCTQLCSSENCFRALLKALKDHDKKQEVVVRICFILGNLTAKNDEARSQLFNTKSCMMILLSLMKMYSSMEQSIKSESSDSSKSHSDYSSGSESSYSKNEPLDDVLVKIIRVIANLSINMDVGSVIAANEDCINILLQILDTKSIETNEELVLNTVATLNNLSFYQDSSSVVLQRQVDITESLLGLLLPENMDAMVEASRVFGNLTRSKDVRKVLAEHKVDEIMIALLDAGERETVFTACGVLINLMTDDDRRPKLREEGGIKKLIDVLHDFGKNDWQLSAMVCQTLWNFSGDITTSFDTFGEEETLDLIDVLTEYLDEEVIFSSSMEEMDPSLYDTLRDMWDQVFYPVGYNLLHRIKTHHTDLVPLESPS</sequence>
<dbReference type="SUPFAM" id="SSF48371">
    <property type="entry name" value="ARM repeat"/>
    <property type="match status" value="1"/>
</dbReference>
<feature type="region of interest" description="Disordered" evidence="1">
    <location>
        <begin position="1"/>
        <end position="218"/>
    </location>
</feature>
<organism evidence="2 3">
    <name type="scientific">Actinia tenebrosa</name>
    <name type="common">Australian red waratah sea anemone</name>
    <dbReference type="NCBI Taxonomy" id="6105"/>
    <lineage>
        <taxon>Eukaryota</taxon>
        <taxon>Metazoa</taxon>
        <taxon>Cnidaria</taxon>
        <taxon>Anthozoa</taxon>
        <taxon>Hexacorallia</taxon>
        <taxon>Actiniaria</taxon>
        <taxon>Actiniidae</taxon>
        <taxon>Actinia</taxon>
    </lineage>
</organism>
<dbReference type="InterPro" id="IPR011989">
    <property type="entry name" value="ARM-like"/>
</dbReference>
<dbReference type="InterPro" id="IPR016024">
    <property type="entry name" value="ARM-type_fold"/>
</dbReference>
<feature type="compositionally biased region" description="Polar residues" evidence="1">
    <location>
        <begin position="184"/>
        <end position="194"/>
    </location>
</feature>
<dbReference type="InParanoid" id="A0A6P8HBV7"/>
<gene>
    <name evidence="3" type="primary">LOC116290255</name>
</gene>
<name>A0A6P8HBV7_ACTTE</name>
<feature type="compositionally biased region" description="Basic and acidic residues" evidence="1">
    <location>
        <begin position="622"/>
        <end position="631"/>
    </location>
</feature>
<feature type="compositionally biased region" description="Basic and acidic residues" evidence="1">
    <location>
        <begin position="258"/>
        <end position="293"/>
    </location>
</feature>
<dbReference type="SMART" id="SM00185">
    <property type="entry name" value="ARM"/>
    <property type="match status" value="8"/>
</dbReference>